<dbReference type="Proteomes" id="UP000236569">
    <property type="component" value="Unassembled WGS sequence"/>
</dbReference>
<organism evidence="1 2">
    <name type="scientific">Deinococcus aerius</name>
    <dbReference type="NCBI Taxonomy" id="200253"/>
    <lineage>
        <taxon>Bacteria</taxon>
        <taxon>Thermotogati</taxon>
        <taxon>Deinococcota</taxon>
        <taxon>Deinococci</taxon>
        <taxon>Deinococcales</taxon>
        <taxon>Deinococcaceae</taxon>
        <taxon>Deinococcus</taxon>
    </lineage>
</organism>
<dbReference type="AlphaFoldDB" id="A0A2I9CYY5"/>
<name>A0A2I9CYY5_9DEIO</name>
<sequence length="81" mass="8409">MPGGGQVSEHVTLPGELNDDVLAVLLATPGGAVLHARSGVDATGRARTVLTLAHSDPEVVALTRQNLLRGCRDRGVRAFVV</sequence>
<proteinExistence type="predicted"/>
<gene>
    <name evidence="1" type="ORF">DAERI_140050</name>
</gene>
<evidence type="ECO:0000313" key="1">
    <source>
        <dbReference type="EMBL" id="GBF07389.1"/>
    </source>
</evidence>
<reference evidence="2" key="1">
    <citation type="submission" date="2018-01" db="EMBL/GenBank/DDBJ databases">
        <title>Draft Genome Sequence of the Radioresistant Bacterium Deinococcus aerius TR0125, Isolated from the Higher Atmosphere above Japan.</title>
        <authorList>
            <person name="Satoh K."/>
            <person name="Arai H."/>
            <person name="Sanzen T."/>
            <person name="Kawaguchi Y."/>
            <person name="Hayashi H."/>
            <person name="Yokobori S."/>
            <person name="Yamagishi A."/>
            <person name="Oono Y."/>
            <person name="Narumi I."/>
        </authorList>
    </citation>
    <scope>NUCLEOTIDE SEQUENCE [LARGE SCALE GENOMIC DNA]</scope>
    <source>
        <strain evidence="2">TR0125</strain>
    </source>
</reference>
<protein>
    <submittedName>
        <fullName evidence="1">Uncharacterized protein</fullName>
    </submittedName>
</protein>
<accession>A0A2I9CYY5</accession>
<dbReference type="RefSeq" id="WP_103130708.1">
    <property type="nucleotide sequence ID" value="NZ_BFAG01000014.1"/>
</dbReference>
<evidence type="ECO:0000313" key="2">
    <source>
        <dbReference type="Proteomes" id="UP000236569"/>
    </source>
</evidence>
<keyword evidence="2" id="KW-1185">Reference proteome</keyword>
<dbReference type="EMBL" id="BFAG01000014">
    <property type="protein sequence ID" value="GBF07389.1"/>
    <property type="molecule type" value="Genomic_DNA"/>
</dbReference>
<comment type="caution">
    <text evidence="1">The sequence shown here is derived from an EMBL/GenBank/DDBJ whole genome shotgun (WGS) entry which is preliminary data.</text>
</comment>
<dbReference type="OrthoDB" id="72090at2"/>